<proteinExistence type="inferred from homology"/>
<dbReference type="PANTHER" id="PTHR12843">
    <property type="entry name" value="PROTEIN-LYSINE N-METHYLTRANSFERASE METTL10"/>
    <property type="match status" value="1"/>
</dbReference>
<evidence type="ECO:0000313" key="5">
    <source>
        <dbReference type="EMBL" id="KAI1710530.1"/>
    </source>
</evidence>
<comment type="function">
    <text evidence="4">S-adenosyl-L-methionine-dependent protein-lysine N-methyltransferase that methylates elongation factor 1-alpha.</text>
</comment>
<reference evidence="5" key="1">
    <citation type="submission" date="2022-01" db="EMBL/GenBank/DDBJ databases">
        <title>Genome Sequence Resource for Two Populations of Ditylenchus destructor, the Migratory Endoparasitic Phytonematode.</title>
        <authorList>
            <person name="Zhang H."/>
            <person name="Lin R."/>
            <person name="Xie B."/>
        </authorList>
    </citation>
    <scope>NUCLEOTIDE SEQUENCE</scope>
    <source>
        <strain evidence="5">BazhouSP</strain>
    </source>
</reference>
<evidence type="ECO:0000313" key="6">
    <source>
        <dbReference type="Proteomes" id="UP001201812"/>
    </source>
</evidence>
<protein>
    <recommendedName>
        <fullName evidence="4">Protein-lysine N-methyltransferase DdX_10588</fullName>
        <ecNumber evidence="4">2.1.1.-</ecNumber>
    </recommendedName>
</protein>
<comment type="similarity">
    <text evidence="4">Belongs to the class I-like SAM-binding methyltransferase superfamily. EFM4 family.</text>
</comment>
<keyword evidence="1 4" id="KW-0489">Methyltransferase</keyword>
<sequence length="243" mass="27449">MNVEFNSDSALGTKEYWDQHYDVELTNFDDTGDEGCVWFGRNSENRMLKFVRENVPSDAPIVEMGLFCADCDQLSPGSRLLSFLAILTGDQRSQGYTKLCGLDYSERAIELCRKTSNQQLEGKEVPEINFQTADILSDLNETQSQLCHKHDVVLDKGTWDAISLNGDRMLRLAQYRSAVLSLFRESGEKRYFVIFSCNFTGDELVDLFKCEALNFFQEIPTQSQMTFGGKTGVTTTGVVFKVS</sequence>
<gene>
    <name evidence="5" type="ORF">DdX_10588</name>
</gene>
<dbReference type="AlphaFoldDB" id="A0AAD4MYC2"/>
<keyword evidence="4" id="KW-0963">Cytoplasm</keyword>
<organism evidence="5 6">
    <name type="scientific">Ditylenchus destructor</name>
    <dbReference type="NCBI Taxonomy" id="166010"/>
    <lineage>
        <taxon>Eukaryota</taxon>
        <taxon>Metazoa</taxon>
        <taxon>Ecdysozoa</taxon>
        <taxon>Nematoda</taxon>
        <taxon>Chromadorea</taxon>
        <taxon>Rhabditida</taxon>
        <taxon>Tylenchina</taxon>
        <taxon>Tylenchomorpha</taxon>
        <taxon>Sphaerularioidea</taxon>
        <taxon>Anguinidae</taxon>
        <taxon>Anguininae</taxon>
        <taxon>Ditylenchus</taxon>
    </lineage>
</organism>
<evidence type="ECO:0000256" key="3">
    <source>
        <dbReference type="ARBA" id="ARBA00022691"/>
    </source>
</evidence>
<evidence type="ECO:0000256" key="2">
    <source>
        <dbReference type="ARBA" id="ARBA00022679"/>
    </source>
</evidence>
<keyword evidence="6" id="KW-1185">Reference proteome</keyword>
<comment type="caution">
    <text evidence="5">The sequence shown here is derived from an EMBL/GenBank/DDBJ whole genome shotgun (WGS) entry which is preliminary data.</text>
</comment>
<dbReference type="HAMAP" id="MF_03188">
    <property type="entry name" value="Methyltr_EFM4"/>
    <property type="match status" value="1"/>
</dbReference>
<accession>A0AAD4MYC2</accession>
<keyword evidence="3 4" id="KW-0949">S-adenosyl-L-methionine</keyword>
<dbReference type="GO" id="GO:0005737">
    <property type="term" value="C:cytoplasm"/>
    <property type="evidence" value="ECO:0007669"/>
    <property type="project" value="UniProtKB-SubCell"/>
</dbReference>
<dbReference type="InterPro" id="IPR029063">
    <property type="entry name" value="SAM-dependent_MTases_sf"/>
</dbReference>
<evidence type="ECO:0000256" key="4">
    <source>
        <dbReference type="HAMAP-Rule" id="MF_03188"/>
    </source>
</evidence>
<evidence type="ECO:0000256" key="1">
    <source>
        <dbReference type="ARBA" id="ARBA00022603"/>
    </source>
</evidence>
<dbReference type="EMBL" id="JAKKPZ010000025">
    <property type="protein sequence ID" value="KAI1710530.1"/>
    <property type="molecule type" value="Genomic_DNA"/>
</dbReference>
<dbReference type="PANTHER" id="PTHR12843:SF5">
    <property type="entry name" value="EEF1A LYSINE METHYLTRANSFERASE 2"/>
    <property type="match status" value="1"/>
</dbReference>
<comment type="subcellular location">
    <subcellularLocation>
        <location evidence="4">Cytoplasm</location>
    </subcellularLocation>
</comment>
<dbReference type="GO" id="GO:0032259">
    <property type="term" value="P:methylation"/>
    <property type="evidence" value="ECO:0007669"/>
    <property type="project" value="UniProtKB-KW"/>
</dbReference>
<dbReference type="SUPFAM" id="SSF53335">
    <property type="entry name" value="S-adenosyl-L-methionine-dependent methyltransferases"/>
    <property type="match status" value="1"/>
</dbReference>
<dbReference type="EC" id="2.1.1.-" evidence="4"/>
<name>A0AAD4MYC2_9BILA</name>
<dbReference type="Gene3D" id="3.40.50.150">
    <property type="entry name" value="Vaccinia Virus protein VP39"/>
    <property type="match status" value="1"/>
</dbReference>
<dbReference type="Proteomes" id="UP001201812">
    <property type="component" value="Unassembled WGS sequence"/>
</dbReference>
<dbReference type="GO" id="GO:0016279">
    <property type="term" value="F:protein-lysine N-methyltransferase activity"/>
    <property type="evidence" value="ECO:0007669"/>
    <property type="project" value="UniProtKB-UniRule"/>
</dbReference>
<keyword evidence="2 4" id="KW-0808">Transferase</keyword>
<dbReference type="InterPro" id="IPR026635">
    <property type="entry name" value="Efm4/METTL10"/>
</dbReference>